<dbReference type="SMART" id="SM00422">
    <property type="entry name" value="HTH_MERR"/>
    <property type="match status" value="1"/>
</dbReference>
<evidence type="ECO:0000256" key="1">
    <source>
        <dbReference type="ARBA" id="ARBA00023125"/>
    </source>
</evidence>
<dbReference type="Pfam" id="PF13411">
    <property type="entry name" value="MerR_1"/>
    <property type="match status" value="1"/>
</dbReference>
<accession>A0A923HFT8</accession>
<comment type="caution">
    <text evidence="3">The sequence shown here is derived from an EMBL/GenBank/DDBJ whole genome shotgun (WGS) entry which is preliminary data.</text>
</comment>
<dbReference type="AlphaFoldDB" id="A0A923HFT8"/>
<sequence length="348" mass="40237">MLLKIGELAKRTGLTVRILHHYDKIGLLRPSERSESDYRLYNRDDITRLHRIQALRRLNLSLAEIATLVEQDQVGLENVVSEQLAMLEQQIASSIALRDQLQHLQELLNANQEPQLDYWLGVMEMMSIADKYFTREDLHKLRHHKNGSVSPDLRMQELIKEAKKLLQAGIRPDDAKAKDLAVRWVTTMNETMPSIPRYLTIITKMHRNEPSLQTLTGVDNELMDFITQASIEVRYSIYRKYLSEHELRCFRSSMLKHSLEWDLIFSEVRELIQAGIPATSTQTLTVLRKWRSLFLDAWGGDMATIAKVREIHTKESGVLLGGSITQELMTYARQGLVYLEAEIRQQSN</sequence>
<dbReference type="InterPro" id="IPR000551">
    <property type="entry name" value="MerR-type_HTH_dom"/>
</dbReference>
<dbReference type="PRINTS" id="PR00040">
    <property type="entry name" value="HTHMERR"/>
</dbReference>
<dbReference type="PANTHER" id="PTHR30204:SF90">
    <property type="entry name" value="HTH-TYPE TRANSCRIPTIONAL ACTIVATOR MTA"/>
    <property type="match status" value="1"/>
</dbReference>
<dbReference type="PROSITE" id="PS50937">
    <property type="entry name" value="HTH_MERR_2"/>
    <property type="match status" value="1"/>
</dbReference>
<evidence type="ECO:0000313" key="3">
    <source>
        <dbReference type="EMBL" id="MBC3861603.1"/>
    </source>
</evidence>
<feature type="domain" description="HTH merR-type" evidence="2">
    <location>
        <begin position="2"/>
        <end position="71"/>
    </location>
</feature>
<organism evidence="3 4">
    <name type="scientific">Undibacterium jejuense</name>
    <dbReference type="NCBI Taxonomy" id="1344949"/>
    <lineage>
        <taxon>Bacteria</taxon>
        <taxon>Pseudomonadati</taxon>
        <taxon>Pseudomonadota</taxon>
        <taxon>Betaproteobacteria</taxon>
        <taxon>Burkholderiales</taxon>
        <taxon>Oxalobacteraceae</taxon>
        <taxon>Undibacterium</taxon>
    </lineage>
</organism>
<keyword evidence="4" id="KW-1185">Reference proteome</keyword>
<dbReference type="EMBL" id="JACOFV010000004">
    <property type="protein sequence ID" value="MBC3861603.1"/>
    <property type="molecule type" value="Genomic_DNA"/>
</dbReference>
<dbReference type="GO" id="GO:0003677">
    <property type="term" value="F:DNA binding"/>
    <property type="evidence" value="ECO:0007669"/>
    <property type="project" value="UniProtKB-KW"/>
</dbReference>
<keyword evidence="1" id="KW-0238">DNA-binding</keyword>
<evidence type="ECO:0000313" key="4">
    <source>
        <dbReference type="Proteomes" id="UP000634011"/>
    </source>
</evidence>
<gene>
    <name evidence="3" type="ORF">H8K32_05770</name>
</gene>
<evidence type="ECO:0000259" key="2">
    <source>
        <dbReference type="PROSITE" id="PS50937"/>
    </source>
</evidence>
<dbReference type="SUPFAM" id="SSF46955">
    <property type="entry name" value="Putative DNA-binding domain"/>
    <property type="match status" value="1"/>
</dbReference>
<protein>
    <submittedName>
        <fullName evidence="3">MerR family transcriptional regulator</fullName>
    </submittedName>
</protein>
<dbReference type="RefSeq" id="WP_186911536.1">
    <property type="nucleotide sequence ID" value="NZ_JACOFV010000004.1"/>
</dbReference>
<dbReference type="Gene3D" id="1.10.1660.10">
    <property type="match status" value="1"/>
</dbReference>
<dbReference type="PANTHER" id="PTHR30204">
    <property type="entry name" value="REDOX-CYCLING DRUG-SENSING TRANSCRIPTIONAL ACTIVATOR SOXR"/>
    <property type="match status" value="1"/>
</dbReference>
<dbReference type="PROSITE" id="PS00552">
    <property type="entry name" value="HTH_MERR_1"/>
    <property type="match status" value="1"/>
</dbReference>
<proteinExistence type="predicted"/>
<name>A0A923HFT8_9BURK</name>
<dbReference type="InterPro" id="IPR047057">
    <property type="entry name" value="MerR_fam"/>
</dbReference>
<dbReference type="GO" id="GO:0003700">
    <property type="term" value="F:DNA-binding transcription factor activity"/>
    <property type="evidence" value="ECO:0007669"/>
    <property type="project" value="InterPro"/>
</dbReference>
<dbReference type="InterPro" id="IPR009061">
    <property type="entry name" value="DNA-bd_dom_put_sf"/>
</dbReference>
<reference evidence="3" key="1">
    <citation type="submission" date="2020-08" db="EMBL/GenBank/DDBJ databases">
        <title>Novel species isolated from subtropical streams in China.</title>
        <authorList>
            <person name="Lu H."/>
        </authorList>
    </citation>
    <scope>NUCLEOTIDE SEQUENCE</scope>
    <source>
        <strain evidence="3">KACC 12607</strain>
    </source>
</reference>
<dbReference type="Proteomes" id="UP000634011">
    <property type="component" value="Unassembled WGS sequence"/>
</dbReference>